<reference evidence="1" key="1">
    <citation type="journal article" date="2014" name="Int. J. Syst. Evol. Microbiol.">
        <title>Complete genome sequence of Corynebacterium casei LMG S-19264T (=DSM 44701T), isolated from a smear-ripened cheese.</title>
        <authorList>
            <consortium name="US DOE Joint Genome Institute (JGI-PGF)"/>
            <person name="Walter F."/>
            <person name="Albersmeier A."/>
            <person name="Kalinowski J."/>
            <person name="Ruckert C."/>
        </authorList>
    </citation>
    <scope>NUCLEOTIDE SEQUENCE</scope>
    <source>
        <strain evidence="1">CCM 7664</strain>
    </source>
</reference>
<dbReference type="AlphaFoldDB" id="A0A8J3AZA6"/>
<name>A0A8J3AZA6_9BURK</name>
<dbReference type="EMBL" id="BMDP01000002">
    <property type="protein sequence ID" value="GGI54261.1"/>
    <property type="molecule type" value="Genomic_DNA"/>
</dbReference>
<gene>
    <name evidence="1" type="ORF">GCM10011430_14350</name>
</gene>
<evidence type="ECO:0000313" key="2">
    <source>
        <dbReference type="Proteomes" id="UP000627205"/>
    </source>
</evidence>
<evidence type="ECO:0000313" key="1">
    <source>
        <dbReference type="EMBL" id="GGI54261.1"/>
    </source>
</evidence>
<protein>
    <submittedName>
        <fullName evidence="1">Uncharacterized protein</fullName>
    </submittedName>
</protein>
<sequence>MKLQYVLGTLAAIGALAIAMNPLLVAAEASPEQFSQQPQISTLVTIAAAPYKW</sequence>
<keyword evidence="2" id="KW-1185">Reference proteome</keyword>
<organism evidence="1 2">
    <name type="scientific">Oxalicibacterium solurbis</name>
    <dbReference type="NCBI Taxonomy" id="69280"/>
    <lineage>
        <taxon>Bacteria</taxon>
        <taxon>Pseudomonadati</taxon>
        <taxon>Pseudomonadota</taxon>
        <taxon>Betaproteobacteria</taxon>
        <taxon>Burkholderiales</taxon>
        <taxon>Oxalobacteraceae</taxon>
        <taxon>Oxalicibacterium</taxon>
    </lineage>
</organism>
<proteinExistence type="predicted"/>
<reference evidence="1" key="2">
    <citation type="submission" date="2020-09" db="EMBL/GenBank/DDBJ databases">
        <authorList>
            <person name="Sun Q."/>
            <person name="Sedlacek I."/>
        </authorList>
    </citation>
    <scope>NUCLEOTIDE SEQUENCE</scope>
    <source>
        <strain evidence="1">CCM 7664</strain>
    </source>
</reference>
<accession>A0A8J3AZA6</accession>
<comment type="caution">
    <text evidence="1">The sequence shown here is derived from an EMBL/GenBank/DDBJ whole genome shotgun (WGS) entry which is preliminary data.</text>
</comment>
<dbReference type="Proteomes" id="UP000627205">
    <property type="component" value="Unassembled WGS sequence"/>
</dbReference>
<dbReference type="RefSeq" id="WP_188420333.1">
    <property type="nucleotide sequence ID" value="NZ_BMDP01000002.1"/>
</dbReference>